<evidence type="ECO:0000313" key="3">
    <source>
        <dbReference type="EMBL" id="CAD7426563.1"/>
    </source>
</evidence>
<keyword evidence="2" id="KW-1133">Transmembrane helix</keyword>
<gene>
    <name evidence="3" type="ORF">TMSB3V08_LOCUS3445</name>
</gene>
<name>A0A7R9E377_9NEOP</name>
<keyword evidence="2" id="KW-0472">Membrane</keyword>
<protein>
    <submittedName>
        <fullName evidence="3">Uncharacterized protein</fullName>
    </submittedName>
</protein>
<proteinExistence type="predicted"/>
<feature type="region of interest" description="Disordered" evidence="1">
    <location>
        <begin position="1"/>
        <end position="27"/>
    </location>
</feature>
<organism evidence="3">
    <name type="scientific">Timema monikensis</name>
    <dbReference type="NCBI Taxonomy" id="170555"/>
    <lineage>
        <taxon>Eukaryota</taxon>
        <taxon>Metazoa</taxon>
        <taxon>Ecdysozoa</taxon>
        <taxon>Arthropoda</taxon>
        <taxon>Hexapoda</taxon>
        <taxon>Insecta</taxon>
        <taxon>Pterygota</taxon>
        <taxon>Neoptera</taxon>
        <taxon>Polyneoptera</taxon>
        <taxon>Phasmatodea</taxon>
        <taxon>Timematodea</taxon>
        <taxon>Timematoidea</taxon>
        <taxon>Timematidae</taxon>
        <taxon>Timema</taxon>
    </lineage>
</organism>
<accession>A0A7R9E377</accession>
<evidence type="ECO:0000256" key="2">
    <source>
        <dbReference type="SAM" id="Phobius"/>
    </source>
</evidence>
<dbReference type="EMBL" id="OB793222">
    <property type="protein sequence ID" value="CAD7426563.1"/>
    <property type="molecule type" value="Genomic_DNA"/>
</dbReference>
<dbReference type="AlphaFoldDB" id="A0A7R9E377"/>
<feature type="transmembrane region" description="Helical" evidence="2">
    <location>
        <begin position="77"/>
        <end position="98"/>
    </location>
</feature>
<keyword evidence="2" id="KW-0812">Transmembrane</keyword>
<reference evidence="3" key="1">
    <citation type="submission" date="2020-11" db="EMBL/GenBank/DDBJ databases">
        <authorList>
            <person name="Tran Van P."/>
        </authorList>
    </citation>
    <scope>NUCLEOTIDE SEQUENCE</scope>
</reference>
<feature type="compositionally biased region" description="Basic and acidic residues" evidence="1">
    <location>
        <begin position="1"/>
        <end position="10"/>
    </location>
</feature>
<sequence length="120" mass="12751">MNDSKNEREGSGSPNEEGAGTMPDTSTGVISLTVSGHALIHPTEIRSSISPSSAVELNTTSALANYATEAVEETMEWFVPVWLIVALTALYPLTSANMNKVVIGRCKKKQANTDSGVKQI</sequence>
<evidence type="ECO:0000256" key="1">
    <source>
        <dbReference type="SAM" id="MobiDB-lite"/>
    </source>
</evidence>